<dbReference type="GO" id="GO:0046513">
    <property type="term" value="P:ceramide biosynthetic process"/>
    <property type="evidence" value="ECO:0007669"/>
    <property type="project" value="TreeGrafter"/>
</dbReference>
<dbReference type="GO" id="GO:0016020">
    <property type="term" value="C:membrane"/>
    <property type="evidence" value="ECO:0007669"/>
    <property type="project" value="UniProtKB-SubCell"/>
</dbReference>
<evidence type="ECO:0000256" key="2">
    <source>
        <dbReference type="ARBA" id="ARBA00022692"/>
    </source>
</evidence>
<keyword evidence="2 5" id="KW-0812">Transmembrane</keyword>
<dbReference type="EC" id="3.1.4.12" evidence="6"/>
<dbReference type="PANTHER" id="PTHR12988">
    <property type="entry name" value="SPHINGOMYELIN PHOSPHODIESTERASE 4"/>
    <property type="match status" value="1"/>
</dbReference>
<dbReference type="GO" id="GO:0050290">
    <property type="term" value="F:sphingomyelin phosphodiesterase D activity"/>
    <property type="evidence" value="ECO:0007669"/>
    <property type="project" value="InterPro"/>
</dbReference>
<dbReference type="Pfam" id="PF14724">
    <property type="entry name" value="mit_SMPDase"/>
    <property type="match status" value="1"/>
</dbReference>
<reference evidence="6" key="1">
    <citation type="submission" date="2021-01" db="EMBL/GenBank/DDBJ databases">
        <authorList>
            <person name="Li R."/>
            <person name="Bekaert M."/>
        </authorList>
    </citation>
    <scope>NUCLEOTIDE SEQUENCE</scope>
    <source>
        <strain evidence="6">Farmed</strain>
    </source>
</reference>
<comment type="subcellular location">
    <subcellularLocation>
        <location evidence="1">Membrane</location>
        <topology evidence="1">Single-pass membrane protein</topology>
    </subcellularLocation>
</comment>
<protein>
    <submittedName>
        <fullName evidence="6">SMPD4</fullName>
        <ecNumber evidence="6">3.1.4.12</ecNumber>
    </submittedName>
</protein>
<evidence type="ECO:0000313" key="6">
    <source>
        <dbReference type="EMBL" id="CAE1274522.1"/>
    </source>
</evidence>
<keyword evidence="3 5" id="KW-1133">Transmembrane helix</keyword>
<keyword evidence="4 5" id="KW-0472">Membrane</keyword>
<keyword evidence="6" id="KW-0378">Hydrolase</keyword>
<evidence type="ECO:0000256" key="4">
    <source>
        <dbReference type="ARBA" id="ARBA00023136"/>
    </source>
</evidence>
<organism evidence="6 7">
    <name type="scientific">Acanthosepion pharaonis</name>
    <name type="common">Pharaoh cuttlefish</name>
    <name type="synonym">Sepia pharaonis</name>
    <dbReference type="NCBI Taxonomy" id="158019"/>
    <lineage>
        <taxon>Eukaryota</taxon>
        <taxon>Metazoa</taxon>
        <taxon>Spiralia</taxon>
        <taxon>Lophotrochozoa</taxon>
        <taxon>Mollusca</taxon>
        <taxon>Cephalopoda</taxon>
        <taxon>Coleoidea</taxon>
        <taxon>Decapodiformes</taxon>
        <taxon>Sepiida</taxon>
        <taxon>Sepiina</taxon>
        <taxon>Sepiidae</taxon>
        <taxon>Acanthosepion</taxon>
    </lineage>
</organism>
<dbReference type="GO" id="GO:0004767">
    <property type="term" value="F:sphingomyelin phosphodiesterase activity"/>
    <property type="evidence" value="ECO:0007669"/>
    <property type="project" value="UniProtKB-EC"/>
</dbReference>
<dbReference type="GO" id="GO:0046475">
    <property type="term" value="P:glycerophospholipid catabolic process"/>
    <property type="evidence" value="ECO:0007669"/>
    <property type="project" value="TreeGrafter"/>
</dbReference>
<name>A0A812CJX8_ACAPH</name>
<feature type="transmembrane region" description="Helical" evidence="5">
    <location>
        <begin position="149"/>
        <end position="169"/>
    </location>
</feature>
<dbReference type="GO" id="GO:0006685">
    <property type="term" value="P:sphingomyelin catabolic process"/>
    <property type="evidence" value="ECO:0007669"/>
    <property type="project" value="TreeGrafter"/>
</dbReference>
<dbReference type="AlphaFoldDB" id="A0A812CJX8"/>
<dbReference type="Proteomes" id="UP000597762">
    <property type="component" value="Unassembled WGS sequence"/>
</dbReference>
<dbReference type="InterPro" id="IPR024129">
    <property type="entry name" value="Sphingomy_SMPD4"/>
</dbReference>
<dbReference type="EMBL" id="CAHIKZ030001790">
    <property type="protein sequence ID" value="CAE1274522.1"/>
    <property type="molecule type" value="Genomic_DNA"/>
</dbReference>
<comment type="caution">
    <text evidence="6">The sequence shown here is derived from an EMBL/GenBank/DDBJ whole genome shotgun (WGS) entry which is preliminary data.</text>
</comment>
<sequence>MMSQIQTEYSSLGPFCCLPLSDPNPFHNPVAVLSPSVLDQSGTETWRSETLIQIFSDFWQSAECQSPGIVQNSEEIYVPTINHIRIICSLVKHLHYFVNSASVPILTSPYYQQTLTPLDQFKKTTVLGIVQKRLYTFLRHAFDWWPLDLSFRLIFFPLINFILNSILILPPPLSLSLSLSLSLCLSLSLSLSSIHPDVVIGNTK</sequence>
<dbReference type="OrthoDB" id="10251508at2759"/>
<accession>A0A812CJX8</accession>
<proteinExistence type="predicted"/>
<evidence type="ECO:0000256" key="1">
    <source>
        <dbReference type="ARBA" id="ARBA00004167"/>
    </source>
</evidence>
<gene>
    <name evidence="6" type="ORF">SPHA_38914</name>
</gene>
<keyword evidence="7" id="KW-1185">Reference proteome</keyword>
<evidence type="ECO:0000256" key="3">
    <source>
        <dbReference type="ARBA" id="ARBA00022989"/>
    </source>
</evidence>
<evidence type="ECO:0000313" key="7">
    <source>
        <dbReference type="Proteomes" id="UP000597762"/>
    </source>
</evidence>
<evidence type="ECO:0000256" key="5">
    <source>
        <dbReference type="SAM" id="Phobius"/>
    </source>
</evidence>
<dbReference type="PANTHER" id="PTHR12988:SF6">
    <property type="entry name" value="SPHINGOMYELIN PHOSPHODIESTERASE 4"/>
    <property type="match status" value="1"/>
</dbReference>